<dbReference type="EMBL" id="REGN01012366">
    <property type="protein sequence ID" value="RMZ95600.1"/>
    <property type="molecule type" value="Genomic_DNA"/>
</dbReference>
<protein>
    <submittedName>
        <fullName evidence="1">Uncharacterized protein</fullName>
    </submittedName>
</protein>
<sequence>MFHAAKSLIHFKFHYSLSLNPDLTLNWLYIIECHLDNSIDSKIKNNSFNQNLPQHNNNIRNLNFVNSALRPLYFTNKKIVF</sequence>
<organism evidence="1 2">
    <name type="scientific">Brachionus plicatilis</name>
    <name type="common">Marine rotifer</name>
    <name type="synonym">Brachionus muelleri</name>
    <dbReference type="NCBI Taxonomy" id="10195"/>
    <lineage>
        <taxon>Eukaryota</taxon>
        <taxon>Metazoa</taxon>
        <taxon>Spiralia</taxon>
        <taxon>Gnathifera</taxon>
        <taxon>Rotifera</taxon>
        <taxon>Eurotatoria</taxon>
        <taxon>Monogononta</taxon>
        <taxon>Pseudotrocha</taxon>
        <taxon>Ploima</taxon>
        <taxon>Brachionidae</taxon>
        <taxon>Brachionus</taxon>
    </lineage>
</organism>
<reference evidence="1 2" key="1">
    <citation type="journal article" date="2018" name="Sci. Rep.">
        <title>Genomic signatures of local adaptation to the degree of environmental predictability in rotifers.</title>
        <authorList>
            <person name="Franch-Gras L."/>
            <person name="Hahn C."/>
            <person name="Garcia-Roger E.M."/>
            <person name="Carmona M.J."/>
            <person name="Serra M."/>
            <person name="Gomez A."/>
        </authorList>
    </citation>
    <scope>NUCLEOTIDE SEQUENCE [LARGE SCALE GENOMIC DNA]</scope>
    <source>
        <strain evidence="1">HYR1</strain>
    </source>
</reference>
<name>A0A3M7P9Z9_BRAPC</name>
<evidence type="ECO:0000313" key="2">
    <source>
        <dbReference type="Proteomes" id="UP000276133"/>
    </source>
</evidence>
<evidence type="ECO:0000313" key="1">
    <source>
        <dbReference type="EMBL" id="RMZ95600.1"/>
    </source>
</evidence>
<dbReference type="Proteomes" id="UP000276133">
    <property type="component" value="Unassembled WGS sequence"/>
</dbReference>
<accession>A0A3M7P9Z9</accession>
<comment type="caution">
    <text evidence="1">The sequence shown here is derived from an EMBL/GenBank/DDBJ whole genome shotgun (WGS) entry which is preliminary data.</text>
</comment>
<dbReference type="AlphaFoldDB" id="A0A3M7P9Z9"/>
<gene>
    <name evidence="1" type="ORF">BpHYR1_024742</name>
</gene>
<proteinExistence type="predicted"/>
<keyword evidence="2" id="KW-1185">Reference proteome</keyword>